<organism evidence="2 3">
    <name type="scientific">Jiangella rhizosphaerae</name>
    <dbReference type="NCBI Taxonomy" id="2293569"/>
    <lineage>
        <taxon>Bacteria</taxon>
        <taxon>Bacillati</taxon>
        <taxon>Actinomycetota</taxon>
        <taxon>Actinomycetes</taxon>
        <taxon>Jiangellales</taxon>
        <taxon>Jiangellaceae</taxon>
        <taxon>Jiangella</taxon>
    </lineage>
</organism>
<accession>A0A418KL36</accession>
<sequence>MVCSGKVAGLGGTTFEITVEATGIASVVCINPAGNRAPGQDTEVTVSGTTTPLPTPRNGQFVFSLTSDDPEPLPPTPTCPNAQWTPDIVDVTFTEATLTLLEDGMVSDVVTVPVSS</sequence>
<comment type="caution">
    <text evidence="2">The sequence shown here is derived from an EMBL/GenBank/DDBJ whole genome shotgun (WGS) entry which is preliminary data.</text>
</comment>
<dbReference type="Proteomes" id="UP000284057">
    <property type="component" value="Unassembled WGS sequence"/>
</dbReference>
<proteinExistence type="predicted"/>
<reference evidence="2 3" key="1">
    <citation type="submission" date="2018-09" db="EMBL/GenBank/DDBJ databases">
        <title>Isolation, diversity and antifungal activity of actinobacteria from wheat.</title>
        <authorList>
            <person name="Han C."/>
        </authorList>
    </citation>
    <scope>NUCLEOTIDE SEQUENCE [LARGE SCALE GENOMIC DNA]</scope>
    <source>
        <strain evidence="2 3">NEAU-YY265</strain>
    </source>
</reference>
<dbReference type="OrthoDB" id="3700666at2"/>
<evidence type="ECO:0000256" key="1">
    <source>
        <dbReference type="SAM" id="MobiDB-lite"/>
    </source>
</evidence>
<protein>
    <submittedName>
        <fullName evidence="2">Uncharacterized protein</fullName>
    </submittedName>
</protein>
<feature type="compositionally biased region" description="Polar residues" evidence="1">
    <location>
        <begin position="42"/>
        <end position="57"/>
    </location>
</feature>
<feature type="region of interest" description="Disordered" evidence="1">
    <location>
        <begin position="38"/>
        <end position="57"/>
    </location>
</feature>
<keyword evidence="3" id="KW-1185">Reference proteome</keyword>
<gene>
    <name evidence="2" type="ORF">DY240_21580</name>
</gene>
<evidence type="ECO:0000313" key="2">
    <source>
        <dbReference type="EMBL" id="RIQ18219.1"/>
    </source>
</evidence>
<dbReference type="AlphaFoldDB" id="A0A418KL36"/>
<evidence type="ECO:0000313" key="3">
    <source>
        <dbReference type="Proteomes" id="UP000284057"/>
    </source>
</evidence>
<dbReference type="RefSeq" id="WP_119661909.1">
    <property type="nucleotide sequence ID" value="NZ_QUAL01000190.1"/>
</dbReference>
<dbReference type="EMBL" id="QUAL01000190">
    <property type="protein sequence ID" value="RIQ18219.1"/>
    <property type="molecule type" value="Genomic_DNA"/>
</dbReference>
<name>A0A418KL36_9ACTN</name>